<dbReference type="AlphaFoldDB" id="A0A1N6U9I9"/>
<keyword evidence="3 10" id="KW-0285">Flavoprotein</keyword>
<evidence type="ECO:0000313" key="12">
    <source>
        <dbReference type="Proteomes" id="UP000186819"/>
    </source>
</evidence>
<gene>
    <name evidence="10" type="primary">rnfD</name>
    <name evidence="11" type="ORF">SAMN05421829_105277</name>
</gene>
<accession>A0A1N6U9I9</accession>
<comment type="cofactor">
    <cofactor evidence="10">
        <name>FMN</name>
        <dbReference type="ChEBI" id="CHEBI:58210"/>
    </cofactor>
</comment>
<proteinExistence type="inferred from homology"/>
<evidence type="ECO:0000256" key="2">
    <source>
        <dbReference type="ARBA" id="ARBA00022553"/>
    </source>
</evidence>
<dbReference type="Pfam" id="PF03116">
    <property type="entry name" value="NQR2_RnfD_RnfE"/>
    <property type="match status" value="1"/>
</dbReference>
<evidence type="ECO:0000256" key="5">
    <source>
        <dbReference type="ARBA" id="ARBA00022692"/>
    </source>
</evidence>
<comment type="function">
    <text evidence="10">Part of a membrane-bound complex that couples electron transfer with translocation of ions across the membrane.</text>
</comment>
<comment type="subcellular location">
    <subcellularLocation>
        <location evidence="10">Cell inner membrane</location>
        <topology evidence="10">Multi-pass membrane protein</topology>
    </subcellularLocation>
</comment>
<evidence type="ECO:0000256" key="7">
    <source>
        <dbReference type="ARBA" id="ARBA00022982"/>
    </source>
</evidence>
<keyword evidence="12" id="KW-1185">Reference proteome</keyword>
<protein>
    <recommendedName>
        <fullName evidence="10">Ion-translocating oxidoreductase complex subunit D</fullName>
        <ecNumber evidence="10">7.-.-.-</ecNumber>
    </recommendedName>
    <alternativeName>
        <fullName evidence="10">Rnf electron transport complex subunit D</fullName>
    </alternativeName>
</protein>
<keyword evidence="10" id="KW-1003">Cell membrane</keyword>
<evidence type="ECO:0000256" key="1">
    <source>
        <dbReference type="ARBA" id="ARBA00022448"/>
    </source>
</evidence>
<feature type="transmembrane region" description="Helical" evidence="10">
    <location>
        <begin position="89"/>
        <end position="109"/>
    </location>
</feature>
<keyword evidence="8 10" id="KW-1133">Transmembrane helix</keyword>
<dbReference type="RefSeq" id="WP_076601947.1">
    <property type="nucleotide sequence ID" value="NZ_FTMD01000005.1"/>
</dbReference>
<feature type="modified residue" description="FMN phosphoryl threonine" evidence="10">
    <location>
        <position position="167"/>
    </location>
</feature>
<dbReference type="STRING" id="34027.SAMN05421829_105277"/>
<dbReference type="Proteomes" id="UP000186819">
    <property type="component" value="Unassembled WGS sequence"/>
</dbReference>
<dbReference type="GO" id="GO:0022900">
    <property type="term" value="P:electron transport chain"/>
    <property type="evidence" value="ECO:0007669"/>
    <property type="project" value="UniProtKB-UniRule"/>
</dbReference>
<feature type="transmembrane region" description="Helical" evidence="10">
    <location>
        <begin position="304"/>
        <end position="321"/>
    </location>
</feature>
<evidence type="ECO:0000256" key="8">
    <source>
        <dbReference type="ARBA" id="ARBA00022989"/>
    </source>
</evidence>
<sequence length="336" mass="35086">MINSPYIRKPASVQGVMLAVLTALIPAIIVYASQIAAVVLVNLAIATIAALAGEALVLKLRGRPLAPALSDLSAVVTAWLLALCFPPILPWWATVLGVLIAIIAVKHLYGGLGQNPFNPAMVAYCAMIVAFPALMSQWPAAGQLDFATQLGLVLGGARELDAITSATALDTIKTGLRTAGATVQSIMSQGGNFGLVSGRGWEWLAPAYALGGLYLLARGIITWHMPAAFLGTLAAISAAFWLTDPAHYASPLFHLASGGAMLGAFFIVTDPVSGATTPRGKLIFAACIALVAYIIRSFGAFPEGVAFAVLLLNICVPLIDMNTQPRVFGHRGDKAR</sequence>
<keyword evidence="9 10" id="KW-0472">Membrane</keyword>
<keyword evidence="4 10" id="KW-0288">FMN</keyword>
<comment type="similarity">
    <text evidence="10">Belongs to the NqrB/RnfD family.</text>
</comment>
<evidence type="ECO:0000256" key="3">
    <source>
        <dbReference type="ARBA" id="ARBA00022630"/>
    </source>
</evidence>
<keyword evidence="6 10" id="KW-1278">Translocase</keyword>
<dbReference type="EMBL" id="FTMD01000005">
    <property type="protein sequence ID" value="SIQ62210.1"/>
    <property type="molecule type" value="Genomic_DNA"/>
</dbReference>
<feature type="transmembrane region" description="Helical" evidence="10">
    <location>
        <begin position="38"/>
        <end position="58"/>
    </location>
</feature>
<comment type="subunit">
    <text evidence="10">The complex is composed of six subunits: RnfA, RnfB, RnfC, RnfD, RnfE and RnfG.</text>
</comment>
<dbReference type="GO" id="GO:0005886">
    <property type="term" value="C:plasma membrane"/>
    <property type="evidence" value="ECO:0007669"/>
    <property type="project" value="UniProtKB-SubCell"/>
</dbReference>
<name>A0A1N6U9I9_9RHOO</name>
<feature type="transmembrane region" description="Helical" evidence="10">
    <location>
        <begin position="121"/>
        <end position="140"/>
    </location>
</feature>
<evidence type="ECO:0000256" key="4">
    <source>
        <dbReference type="ARBA" id="ARBA00022643"/>
    </source>
</evidence>
<dbReference type="InterPro" id="IPR004338">
    <property type="entry name" value="NqrB/RnfD"/>
</dbReference>
<evidence type="ECO:0000256" key="9">
    <source>
        <dbReference type="ARBA" id="ARBA00023136"/>
    </source>
</evidence>
<keyword evidence="2 10" id="KW-0597">Phosphoprotein</keyword>
<organism evidence="11 12">
    <name type="scientific">Aromatoleum tolulyticum</name>
    <dbReference type="NCBI Taxonomy" id="34027"/>
    <lineage>
        <taxon>Bacteria</taxon>
        <taxon>Pseudomonadati</taxon>
        <taxon>Pseudomonadota</taxon>
        <taxon>Betaproteobacteria</taxon>
        <taxon>Rhodocyclales</taxon>
        <taxon>Rhodocyclaceae</taxon>
        <taxon>Aromatoleum</taxon>
    </lineage>
</organism>
<reference evidence="12" key="1">
    <citation type="submission" date="2017-01" db="EMBL/GenBank/DDBJ databases">
        <authorList>
            <person name="Varghese N."/>
            <person name="Submissions S."/>
        </authorList>
    </citation>
    <scope>NUCLEOTIDE SEQUENCE [LARGE SCALE GENOMIC DNA]</scope>
    <source>
        <strain evidence="12">ATCC 51758</strain>
    </source>
</reference>
<dbReference type="GO" id="GO:0055085">
    <property type="term" value="P:transmembrane transport"/>
    <property type="evidence" value="ECO:0007669"/>
    <property type="project" value="InterPro"/>
</dbReference>
<keyword evidence="10" id="KW-0997">Cell inner membrane</keyword>
<dbReference type="HAMAP" id="MF_00462">
    <property type="entry name" value="RsxD_RnfD"/>
    <property type="match status" value="1"/>
</dbReference>
<dbReference type="EC" id="7.-.-.-" evidence="10"/>
<dbReference type="InterPro" id="IPR011303">
    <property type="entry name" value="RnfD_bac"/>
</dbReference>
<feature type="transmembrane region" description="Helical" evidence="10">
    <location>
        <begin position="12"/>
        <end position="32"/>
    </location>
</feature>
<keyword evidence="1 10" id="KW-0813">Transport</keyword>
<keyword evidence="7 10" id="KW-0249">Electron transport</keyword>
<evidence type="ECO:0000313" key="11">
    <source>
        <dbReference type="EMBL" id="SIQ62210.1"/>
    </source>
</evidence>
<dbReference type="NCBIfam" id="TIGR01946">
    <property type="entry name" value="rnfD"/>
    <property type="match status" value="1"/>
</dbReference>
<keyword evidence="5 10" id="KW-0812">Transmembrane</keyword>
<dbReference type="OrthoDB" id="9776359at2"/>
<feature type="transmembrane region" description="Helical" evidence="10">
    <location>
        <begin position="223"/>
        <end position="242"/>
    </location>
</feature>
<evidence type="ECO:0000256" key="6">
    <source>
        <dbReference type="ARBA" id="ARBA00022967"/>
    </source>
</evidence>
<dbReference type="PANTHER" id="PTHR30578:SF0">
    <property type="entry name" value="ION-TRANSLOCATING OXIDOREDUCTASE COMPLEX SUBUNIT D"/>
    <property type="match status" value="1"/>
</dbReference>
<evidence type="ECO:0000256" key="10">
    <source>
        <dbReference type="HAMAP-Rule" id="MF_00462"/>
    </source>
</evidence>
<dbReference type="PANTHER" id="PTHR30578">
    <property type="entry name" value="ELECTRON TRANSPORT COMPLEX PROTEIN RNFD"/>
    <property type="match status" value="1"/>
</dbReference>
<feature type="transmembrane region" description="Helical" evidence="10">
    <location>
        <begin position="248"/>
        <end position="268"/>
    </location>
</feature>